<dbReference type="OrthoDB" id="2802125at2759"/>
<gene>
    <name evidence="1" type="ORF">OBBRIDRAFT_572675</name>
</gene>
<name>A0A8E2AHJ5_9APHY</name>
<accession>A0A8E2AHJ5</accession>
<dbReference type="Proteomes" id="UP000250043">
    <property type="component" value="Unassembled WGS sequence"/>
</dbReference>
<reference evidence="1 2" key="1">
    <citation type="submission" date="2016-07" db="EMBL/GenBank/DDBJ databases">
        <title>Draft genome of the white-rot fungus Obba rivulosa 3A-2.</title>
        <authorList>
            <consortium name="DOE Joint Genome Institute"/>
            <person name="Miettinen O."/>
            <person name="Riley R."/>
            <person name="Acob R."/>
            <person name="Barry K."/>
            <person name="Cullen D."/>
            <person name="De Vries R."/>
            <person name="Hainaut M."/>
            <person name="Hatakka A."/>
            <person name="Henrissat B."/>
            <person name="Hilden K."/>
            <person name="Kuo R."/>
            <person name="Labutti K."/>
            <person name="Lipzen A."/>
            <person name="Makela M.R."/>
            <person name="Sandor L."/>
            <person name="Spatafora J.W."/>
            <person name="Grigoriev I.V."/>
            <person name="Hibbett D.S."/>
        </authorList>
    </citation>
    <scope>NUCLEOTIDE SEQUENCE [LARGE SCALE GENOMIC DNA]</scope>
    <source>
        <strain evidence="1 2">3A-2</strain>
    </source>
</reference>
<protein>
    <submittedName>
        <fullName evidence="1">Uncharacterized protein</fullName>
    </submittedName>
</protein>
<dbReference type="EMBL" id="KV723020">
    <property type="protein sequence ID" value="OCH83539.1"/>
    <property type="molecule type" value="Genomic_DNA"/>
</dbReference>
<sequence>FAKHYSIKAAKASKVAKSTRAAEALIGDIPPWEGRVLYSARVDPHLTFGCEVSLDIDATLLRPLGDVQHQYLRRSLGLSARCATVVLFTDTGLQPLRYRRALLALRYLQYMFLLGDTASLISCALTEAFALACNSPSSSSWKSDLHHVLAGLQPPVVFDYHCPLSATLLSRLVDAVTAFLHASLRQVVSTLPKLSLLATCTKTGDGAVLAFWHYLHVLVPQHRVALMRLLVSDHPLAVECLR</sequence>
<proteinExistence type="predicted"/>
<organism evidence="1 2">
    <name type="scientific">Obba rivulosa</name>
    <dbReference type="NCBI Taxonomy" id="1052685"/>
    <lineage>
        <taxon>Eukaryota</taxon>
        <taxon>Fungi</taxon>
        <taxon>Dikarya</taxon>
        <taxon>Basidiomycota</taxon>
        <taxon>Agaricomycotina</taxon>
        <taxon>Agaricomycetes</taxon>
        <taxon>Polyporales</taxon>
        <taxon>Gelatoporiaceae</taxon>
        <taxon>Obba</taxon>
    </lineage>
</organism>
<feature type="non-terminal residue" evidence="1">
    <location>
        <position position="1"/>
    </location>
</feature>
<keyword evidence="2" id="KW-1185">Reference proteome</keyword>
<evidence type="ECO:0000313" key="1">
    <source>
        <dbReference type="EMBL" id="OCH83539.1"/>
    </source>
</evidence>
<dbReference type="AlphaFoldDB" id="A0A8E2AHJ5"/>
<evidence type="ECO:0000313" key="2">
    <source>
        <dbReference type="Proteomes" id="UP000250043"/>
    </source>
</evidence>